<dbReference type="AlphaFoldDB" id="A0A1M6WDZ3"/>
<name>A0A1M6WDZ3_9GAMM</name>
<evidence type="ECO:0000313" key="2">
    <source>
        <dbReference type="Proteomes" id="UP000184248"/>
    </source>
</evidence>
<dbReference type="EMBL" id="FRAL01000006">
    <property type="protein sequence ID" value="SHK91931.1"/>
    <property type="molecule type" value="Genomic_DNA"/>
</dbReference>
<keyword evidence="2" id="KW-1185">Reference proteome</keyword>
<evidence type="ECO:0000313" key="1">
    <source>
        <dbReference type="EMBL" id="SHK91931.1"/>
    </source>
</evidence>
<accession>A0A1M6WDZ3</accession>
<organism evidence="1 2">
    <name type="scientific">Halomonas caseinilytica</name>
    <dbReference type="NCBI Taxonomy" id="438744"/>
    <lineage>
        <taxon>Bacteria</taxon>
        <taxon>Pseudomonadati</taxon>
        <taxon>Pseudomonadota</taxon>
        <taxon>Gammaproteobacteria</taxon>
        <taxon>Oceanospirillales</taxon>
        <taxon>Halomonadaceae</taxon>
        <taxon>Halomonas</taxon>
    </lineage>
</organism>
<protein>
    <submittedName>
        <fullName evidence="1">Uncharacterized protein</fullName>
    </submittedName>
</protein>
<proteinExistence type="predicted"/>
<dbReference type="Proteomes" id="UP000184248">
    <property type="component" value="Unassembled WGS sequence"/>
</dbReference>
<sequence length="57" mass="6155">MRLISPLVAELDAAPSKADAPLTNASLPLAGFRVCRESTSRRAIGMFTTHRADPSWT</sequence>
<gene>
    <name evidence="1" type="ORF">SAMN05192556_106127</name>
</gene>
<reference evidence="2" key="1">
    <citation type="submission" date="2016-11" db="EMBL/GenBank/DDBJ databases">
        <authorList>
            <person name="Varghese N."/>
            <person name="Submissions S."/>
        </authorList>
    </citation>
    <scope>NUCLEOTIDE SEQUENCE [LARGE SCALE GENOMIC DNA]</scope>
    <source>
        <strain evidence="2">ALO Sharm</strain>
    </source>
</reference>